<comment type="similarity">
    <text evidence="1 11">Belongs to the DNA polymerase type-A family.</text>
</comment>
<dbReference type="NCBIfam" id="TIGR00593">
    <property type="entry name" value="pola"/>
    <property type="match status" value="1"/>
</dbReference>
<dbReference type="InterPro" id="IPR054690">
    <property type="entry name" value="DNA_polI_exonuclease"/>
</dbReference>
<keyword evidence="11" id="KW-0269">Exonuclease</keyword>
<evidence type="ECO:0000256" key="9">
    <source>
        <dbReference type="ARBA" id="ARBA00049244"/>
    </source>
</evidence>
<dbReference type="Gene3D" id="1.10.150.20">
    <property type="entry name" value="5' to 3' exonuclease, C-terminal subdomain"/>
    <property type="match status" value="2"/>
</dbReference>
<evidence type="ECO:0000256" key="4">
    <source>
        <dbReference type="ARBA" id="ARBA00022705"/>
    </source>
</evidence>
<dbReference type="Gene3D" id="3.40.50.1010">
    <property type="entry name" value="5'-nuclease"/>
    <property type="match status" value="1"/>
</dbReference>
<gene>
    <name evidence="11" type="primary">polA</name>
    <name evidence="14" type="ORF">A3C61_01340</name>
</gene>
<dbReference type="FunFam" id="1.20.1060.10:FF:000001">
    <property type="entry name" value="DNA polymerase I"/>
    <property type="match status" value="1"/>
</dbReference>
<keyword evidence="5 11" id="KW-0227">DNA damage</keyword>
<dbReference type="GO" id="GO:0003887">
    <property type="term" value="F:DNA-directed DNA polymerase activity"/>
    <property type="evidence" value="ECO:0007669"/>
    <property type="project" value="UniProtKB-UniRule"/>
</dbReference>
<keyword evidence="11" id="KW-0540">Nuclease</keyword>
<dbReference type="Pfam" id="PF01367">
    <property type="entry name" value="5_3_exonuc"/>
    <property type="match status" value="1"/>
</dbReference>
<dbReference type="Proteomes" id="UP000178908">
    <property type="component" value="Unassembled WGS sequence"/>
</dbReference>
<dbReference type="InterPro" id="IPR002421">
    <property type="entry name" value="5-3_exonuclease"/>
</dbReference>
<dbReference type="InterPro" id="IPR043502">
    <property type="entry name" value="DNA/RNA_pol_sf"/>
</dbReference>
<sequence length="900" mass="101783">MKKLVLIDSNALVHRAFHALPPTLTSPKGVLTNAVYGFTSVLIKMIKDLKPDYIAATYDLAGPTFRHEEFAEYKAHREKAPDELYAQIPLTKEVLKAFGIPIYEKQGFEADDVIGALAEMVKKNPPAGGIQVIIVTGDLDTLQLVDGEKVVVFTLRKGLTDTMVYDEKEVRNRYGLNPNQVIDYKGLKGDPSDNIPGVPGIGDKTASALIQKYGSIEGLYKKIEKAGSKEKLSPKLIEKLIENKDLALFSKKLSTIIRDIPIDFSLEKSDWRNNLNQNELERTLKELGFYSLIKRFNEIGSGVVRLESQHEDSLPTLALDSNQATEKSETPTASLKTKKDIEKALGIMAKSRELVFDIQEGVFGFTNDGKNLFSFNLEDLKIAKADLTGDDKFWKILVSVFEDEKILKYGHDLKNLSKIFIKEKIHIKGINFDTKIAAYLIKADRKDYELKDLYFNEIGEELQLGMEARLLGIWKLKNFLWEKLKSDNLVKVFEEIEMPLVQILAEMELVGIKIDLNSLKILSKSVNKETVKLESEIYKLAGIEFNINSPNQMKDILFERLQIKGKVRKTGKGALSTAAPELEKLSAEHPIIDLILKYRELQKLKTTYIEPFPKLVDIKTNRLHTTLNQTGTVTGRLSSQDPNLQNIPIKTELGQEFRKAFISSPGCKLVSFDYSQLELRIAAHISGDKKMTAAFKRGEDIHTRTAAEIFEVAPENVTPTMRREAKTLNFGLLYGMGLLGFQRASGVSRDRAREFIDRYMTEFSGIAKYMEAMKLKAKKEGFVETIFGRRRYLPEINSGMFQLVAQAERMAINMPVQGTEADLLKISMIRINDLIHKEYEDGGISMLLQIHDEILFEVKNNLIAKFKTQAKDIMENVHQLDVPLVIDAKSGNNWRDMEAI</sequence>
<dbReference type="InterPro" id="IPR018320">
    <property type="entry name" value="DNA_polymerase_1"/>
</dbReference>
<keyword evidence="2 11" id="KW-0808">Transferase</keyword>
<dbReference type="EC" id="2.7.7.7" evidence="10 11"/>
<keyword evidence="8 11" id="KW-0234">DNA repair</keyword>
<dbReference type="InterPro" id="IPR002298">
    <property type="entry name" value="DNA_polymerase_A"/>
</dbReference>
<dbReference type="InterPro" id="IPR020045">
    <property type="entry name" value="DNA_polI_H3TH"/>
</dbReference>
<comment type="catalytic activity">
    <reaction evidence="9 11">
        <text>DNA(n) + a 2'-deoxyribonucleoside 5'-triphosphate = DNA(n+1) + diphosphate</text>
        <dbReference type="Rhea" id="RHEA:22508"/>
        <dbReference type="Rhea" id="RHEA-COMP:17339"/>
        <dbReference type="Rhea" id="RHEA-COMP:17340"/>
        <dbReference type="ChEBI" id="CHEBI:33019"/>
        <dbReference type="ChEBI" id="CHEBI:61560"/>
        <dbReference type="ChEBI" id="CHEBI:173112"/>
        <dbReference type="EC" id="2.7.7.7"/>
    </reaction>
</comment>
<dbReference type="AlphaFoldDB" id="A0A1F8F8N7"/>
<dbReference type="InterPro" id="IPR008918">
    <property type="entry name" value="HhH2"/>
</dbReference>
<keyword evidence="6 11" id="KW-0239">DNA-directed DNA polymerase</keyword>
<dbReference type="Gene3D" id="3.30.420.10">
    <property type="entry name" value="Ribonuclease H-like superfamily/Ribonuclease H"/>
    <property type="match status" value="1"/>
</dbReference>
<evidence type="ECO:0000256" key="5">
    <source>
        <dbReference type="ARBA" id="ARBA00022763"/>
    </source>
</evidence>
<dbReference type="NCBIfam" id="NF004397">
    <property type="entry name" value="PRK05755.1"/>
    <property type="match status" value="1"/>
</dbReference>
<evidence type="ECO:0000256" key="1">
    <source>
        <dbReference type="ARBA" id="ARBA00007705"/>
    </source>
</evidence>
<dbReference type="InterPro" id="IPR012337">
    <property type="entry name" value="RNaseH-like_sf"/>
</dbReference>
<feature type="domain" description="DNA-directed DNA polymerase family A palm" evidence="13">
    <location>
        <begin position="654"/>
        <end position="862"/>
    </location>
</feature>
<dbReference type="SMART" id="SM00482">
    <property type="entry name" value="POLAc"/>
    <property type="match status" value="1"/>
</dbReference>
<evidence type="ECO:0000259" key="12">
    <source>
        <dbReference type="SMART" id="SM00475"/>
    </source>
</evidence>
<comment type="caution">
    <text evidence="14">The sequence shown here is derived from an EMBL/GenBank/DDBJ whole genome shotgun (WGS) entry which is preliminary data.</text>
</comment>
<evidence type="ECO:0000259" key="13">
    <source>
        <dbReference type="SMART" id="SM00482"/>
    </source>
</evidence>
<dbReference type="Gene3D" id="3.30.70.370">
    <property type="match status" value="1"/>
</dbReference>
<dbReference type="FunFam" id="1.10.150.20:FF:000002">
    <property type="entry name" value="DNA polymerase I"/>
    <property type="match status" value="1"/>
</dbReference>
<evidence type="ECO:0000313" key="14">
    <source>
        <dbReference type="EMBL" id="OGN09507.1"/>
    </source>
</evidence>
<protein>
    <recommendedName>
        <fullName evidence="10 11">DNA polymerase I</fullName>
        <ecNumber evidence="10 11">2.7.7.7</ecNumber>
    </recommendedName>
</protein>
<feature type="domain" description="5'-3' exonuclease" evidence="12">
    <location>
        <begin position="2"/>
        <end position="272"/>
    </location>
</feature>
<comment type="function">
    <text evidence="11">In addition to polymerase activity, this DNA polymerase exhibits 5'-3' exonuclease activity.</text>
</comment>
<dbReference type="InterPro" id="IPR020046">
    <property type="entry name" value="5-3_exonucl_a-hlix_arch_N"/>
</dbReference>
<dbReference type="CDD" id="cd09898">
    <property type="entry name" value="H3TH_53EXO"/>
    <property type="match status" value="1"/>
</dbReference>
<dbReference type="SUPFAM" id="SSF56672">
    <property type="entry name" value="DNA/RNA polymerases"/>
    <property type="match status" value="1"/>
</dbReference>
<dbReference type="InterPro" id="IPR029060">
    <property type="entry name" value="PIN-like_dom_sf"/>
</dbReference>
<dbReference type="CDD" id="cd08637">
    <property type="entry name" value="DNA_pol_A_pol_I_C"/>
    <property type="match status" value="1"/>
</dbReference>
<dbReference type="Pfam" id="PF02739">
    <property type="entry name" value="5_3_exonuc_N"/>
    <property type="match status" value="1"/>
</dbReference>
<proteinExistence type="inferred from homology"/>
<evidence type="ECO:0000256" key="11">
    <source>
        <dbReference type="RuleBase" id="RU004460"/>
    </source>
</evidence>
<name>A0A1F8F8N7_9BACT</name>
<evidence type="ECO:0000313" key="15">
    <source>
        <dbReference type="Proteomes" id="UP000178908"/>
    </source>
</evidence>
<dbReference type="GO" id="GO:0008409">
    <property type="term" value="F:5'-3' exonuclease activity"/>
    <property type="evidence" value="ECO:0007669"/>
    <property type="project" value="UniProtKB-UniRule"/>
</dbReference>
<dbReference type="PANTHER" id="PTHR10133:SF27">
    <property type="entry name" value="DNA POLYMERASE NU"/>
    <property type="match status" value="1"/>
</dbReference>
<dbReference type="SUPFAM" id="SSF53098">
    <property type="entry name" value="Ribonuclease H-like"/>
    <property type="match status" value="1"/>
</dbReference>
<organism evidence="14 15">
    <name type="scientific">Candidatus Yanofskybacteria bacterium RIFCSPHIGHO2_02_FULL_39_10</name>
    <dbReference type="NCBI Taxonomy" id="1802674"/>
    <lineage>
        <taxon>Bacteria</taxon>
        <taxon>Candidatus Yanofskyibacteriota</taxon>
    </lineage>
</organism>
<dbReference type="FunFam" id="1.10.150.20:FF:000003">
    <property type="entry name" value="DNA polymerase I"/>
    <property type="match status" value="1"/>
</dbReference>
<evidence type="ECO:0000256" key="7">
    <source>
        <dbReference type="ARBA" id="ARBA00023125"/>
    </source>
</evidence>
<keyword evidence="4 11" id="KW-0235">DNA replication</keyword>
<keyword evidence="11" id="KW-0378">Hydrolase</keyword>
<dbReference type="Gene3D" id="1.20.1060.10">
    <property type="entry name" value="Taq DNA Polymerase, Chain T, domain 4"/>
    <property type="match status" value="1"/>
</dbReference>
<dbReference type="InterPro" id="IPR036279">
    <property type="entry name" value="5-3_exonuclease_C_sf"/>
</dbReference>
<reference evidence="14 15" key="1">
    <citation type="journal article" date="2016" name="Nat. Commun.">
        <title>Thousands of microbial genomes shed light on interconnected biogeochemical processes in an aquifer system.</title>
        <authorList>
            <person name="Anantharaman K."/>
            <person name="Brown C.T."/>
            <person name="Hug L.A."/>
            <person name="Sharon I."/>
            <person name="Castelle C.J."/>
            <person name="Probst A.J."/>
            <person name="Thomas B.C."/>
            <person name="Singh A."/>
            <person name="Wilkins M.J."/>
            <person name="Karaoz U."/>
            <person name="Brodie E.L."/>
            <person name="Williams K.H."/>
            <person name="Hubbard S.S."/>
            <person name="Banfield J.F."/>
        </authorList>
    </citation>
    <scope>NUCLEOTIDE SEQUENCE [LARGE SCALE GENOMIC DNA]</scope>
</reference>
<dbReference type="PANTHER" id="PTHR10133">
    <property type="entry name" value="DNA POLYMERASE I"/>
    <property type="match status" value="1"/>
</dbReference>
<keyword evidence="3 11" id="KW-0548">Nucleotidyltransferase</keyword>
<accession>A0A1F8F8N7</accession>
<dbReference type="GO" id="GO:0006302">
    <property type="term" value="P:double-strand break repair"/>
    <property type="evidence" value="ECO:0007669"/>
    <property type="project" value="TreeGrafter"/>
</dbReference>
<evidence type="ECO:0000256" key="6">
    <source>
        <dbReference type="ARBA" id="ARBA00022932"/>
    </source>
</evidence>
<evidence type="ECO:0000256" key="2">
    <source>
        <dbReference type="ARBA" id="ARBA00022679"/>
    </source>
</evidence>
<dbReference type="SUPFAM" id="SSF47807">
    <property type="entry name" value="5' to 3' exonuclease, C-terminal subdomain"/>
    <property type="match status" value="1"/>
</dbReference>
<dbReference type="GO" id="GO:0006261">
    <property type="term" value="P:DNA-templated DNA replication"/>
    <property type="evidence" value="ECO:0007669"/>
    <property type="project" value="UniProtKB-UniRule"/>
</dbReference>
<evidence type="ECO:0000256" key="8">
    <source>
        <dbReference type="ARBA" id="ARBA00023204"/>
    </source>
</evidence>
<dbReference type="EMBL" id="MGJO01000020">
    <property type="protein sequence ID" value="OGN09507.1"/>
    <property type="molecule type" value="Genomic_DNA"/>
</dbReference>
<evidence type="ECO:0000256" key="3">
    <source>
        <dbReference type="ARBA" id="ARBA00022695"/>
    </source>
</evidence>
<dbReference type="Pfam" id="PF22619">
    <property type="entry name" value="DNA_polI_exo1"/>
    <property type="match status" value="1"/>
</dbReference>
<evidence type="ECO:0000256" key="10">
    <source>
        <dbReference type="NCBIfam" id="TIGR00593"/>
    </source>
</evidence>
<keyword evidence="7 11" id="KW-0238">DNA-binding</keyword>
<dbReference type="GO" id="GO:0003677">
    <property type="term" value="F:DNA binding"/>
    <property type="evidence" value="ECO:0007669"/>
    <property type="project" value="UniProtKB-UniRule"/>
</dbReference>
<dbReference type="PRINTS" id="PR00868">
    <property type="entry name" value="DNAPOLI"/>
</dbReference>
<dbReference type="SMART" id="SM00475">
    <property type="entry name" value="53EXOc"/>
    <property type="match status" value="1"/>
</dbReference>
<dbReference type="CDD" id="cd06140">
    <property type="entry name" value="DNA_polA_I_Bacillus_like_exo"/>
    <property type="match status" value="1"/>
</dbReference>
<dbReference type="SMART" id="SM00279">
    <property type="entry name" value="HhH2"/>
    <property type="match status" value="1"/>
</dbReference>
<dbReference type="SUPFAM" id="SSF88723">
    <property type="entry name" value="PIN domain-like"/>
    <property type="match status" value="1"/>
</dbReference>
<dbReference type="Pfam" id="PF00476">
    <property type="entry name" value="DNA_pol_A"/>
    <property type="match status" value="1"/>
</dbReference>
<dbReference type="InterPro" id="IPR036397">
    <property type="entry name" value="RNaseH_sf"/>
</dbReference>
<dbReference type="InterPro" id="IPR001098">
    <property type="entry name" value="DNA-dir_DNA_pol_A_palm_dom"/>
</dbReference>
<dbReference type="CDD" id="cd09859">
    <property type="entry name" value="PIN_53EXO"/>
    <property type="match status" value="1"/>
</dbReference>